<dbReference type="InterPro" id="IPR022712">
    <property type="entry name" value="Beta_Casp"/>
</dbReference>
<dbReference type="Pfam" id="PF00753">
    <property type="entry name" value="Lactamase_B"/>
    <property type="match status" value="1"/>
</dbReference>
<dbReference type="InterPro" id="IPR011108">
    <property type="entry name" value="RMMBL"/>
</dbReference>
<comment type="caution">
    <text evidence="4">The sequence shown here is derived from an EMBL/GenBank/DDBJ whole genome shotgun (WGS) entry which is preliminary data.</text>
</comment>
<name>A0A538T812_UNCEI</name>
<reference evidence="4 5" key="1">
    <citation type="journal article" date="2019" name="Nat. Microbiol.">
        <title>Mediterranean grassland soil C-N compound turnover is dependent on rainfall and depth, and is mediated by genomically divergent microorganisms.</title>
        <authorList>
            <person name="Diamond S."/>
            <person name="Andeer P.F."/>
            <person name="Li Z."/>
            <person name="Crits-Christoph A."/>
            <person name="Burstein D."/>
            <person name="Anantharaman K."/>
            <person name="Lane K.R."/>
            <person name="Thomas B.C."/>
            <person name="Pan C."/>
            <person name="Northen T.R."/>
            <person name="Banfield J.F."/>
        </authorList>
    </citation>
    <scope>NUCLEOTIDE SEQUENCE [LARGE SCALE GENOMIC DNA]</scope>
    <source>
        <strain evidence="4">WS_6</strain>
    </source>
</reference>
<accession>A0A538T812</accession>
<dbReference type="SMART" id="SM00849">
    <property type="entry name" value="Lactamase_B"/>
    <property type="match status" value="1"/>
</dbReference>
<dbReference type="Gene3D" id="3.40.50.10890">
    <property type="match status" value="1"/>
</dbReference>
<protein>
    <submittedName>
        <fullName evidence="4">MBL fold metallo-hydrolase</fullName>
    </submittedName>
</protein>
<dbReference type="InterPro" id="IPR036866">
    <property type="entry name" value="RibonucZ/Hydroxyglut_hydro"/>
</dbReference>
<organism evidence="4 5">
    <name type="scientific">Eiseniibacteriota bacterium</name>
    <dbReference type="NCBI Taxonomy" id="2212470"/>
    <lineage>
        <taxon>Bacteria</taxon>
        <taxon>Candidatus Eiseniibacteriota</taxon>
    </lineage>
</organism>
<dbReference type="AlphaFoldDB" id="A0A538T812"/>
<dbReference type="EMBL" id="VBOW01000019">
    <property type="protein sequence ID" value="TMQ59780.1"/>
    <property type="molecule type" value="Genomic_DNA"/>
</dbReference>
<feature type="domain" description="Metallo-beta-lactamase" evidence="2">
    <location>
        <begin position="40"/>
        <end position="275"/>
    </location>
</feature>
<evidence type="ECO:0000256" key="1">
    <source>
        <dbReference type="ARBA" id="ARBA00022801"/>
    </source>
</evidence>
<dbReference type="Proteomes" id="UP000316852">
    <property type="component" value="Unassembled WGS sequence"/>
</dbReference>
<proteinExistence type="predicted"/>
<dbReference type="Pfam" id="PF10996">
    <property type="entry name" value="Beta-Casp"/>
    <property type="match status" value="1"/>
</dbReference>
<dbReference type="CDD" id="cd16295">
    <property type="entry name" value="TTHA0252-CPSF-like_MBL-fold"/>
    <property type="match status" value="1"/>
</dbReference>
<dbReference type="PANTHER" id="PTHR11203">
    <property type="entry name" value="CLEAVAGE AND POLYADENYLATION SPECIFICITY FACTOR FAMILY MEMBER"/>
    <property type="match status" value="1"/>
</dbReference>
<sequence length="487" mass="53471">MGRWGTRSCRCFPRSVRESTCTRETERVRVTFWGAARTVTGSKHLLTGRSGALLLDCGLFQGRRAEAEARNRALPFAAASVDSMILSHAHIDHSGAIPFLCKQGFDGPIHATEVTADLCRAMLLDAAHIQLKDAEFLNRHPHGRSKARIEPLYTPGDVERALAQFAPHGYEEPFEPLEGIQAVFHEAGHIPGAASAEIRWKENGRAGSLVFSGDLGRPNRPILRDPARLPRADYLLIEGTYGGKRHPEEASLRDALGRVLLQALDRKGRIIIPAFAVGRTQEVVYALDKLFLAGRAPEVPIYVDSPLATDIQEVVQRHPEVYDDETVAGIGRGEDPLGLRRITLVREAEDSMKLNDKPGTFITIAASGMCEGGRVLHHLKHSAEDPKNMIVIVGYQAEGTLGRRLVERREEIRIFGEPYTLRAGVEVLNGFSAHADHDALVSQARSCVAPKGCAIVHADLERAEALRDGIAAMNPHIPSEGDVWELR</sequence>
<dbReference type="InterPro" id="IPR001279">
    <property type="entry name" value="Metallo-B-lactamas"/>
</dbReference>
<feature type="domain" description="Beta-Casp" evidence="3">
    <location>
        <begin position="280"/>
        <end position="405"/>
    </location>
</feature>
<evidence type="ECO:0000259" key="2">
    <source>
        <dbReference type="SMART" id="SM00849"/>
    </source>
</evidence>
<gene>
    <name evidence="4" type="ORF">E6K76_03480</name>
</gene>
<evidence type="ECO:0000313" key="5">
    <source>
        <dbReference type="Proteomes" id="UP000316852"/>
    </source>
</evidence>
<dbReference type="Pfam" id="PF07521">
    <property type="entry name" value="RMMBL"/>
    <property type="match status" value="1"/>
</dbReference>
<dbReference type="InterPro" id="IPR050698">
    <property type="entry name" value="MBL"/>
</dbReference>
<keyword evidence="1 4" id="KW-0378">Hydrolase</keyword>
<dbReference type="SUPFAM" id="SSF56281">
    <property type="entry name" value="Metallo-hydrolase/oxidoreductase"/>
    <property type="match status" value="1"/>
</dbReference>
<evidence type="ECO:0000313" key="4">
    <source>
        <dbReference type="EMBL" id="TMQ59780.1"/>
    </source>
</evidence>
<dbReference type="GO" id="GO:0016787">
    <property type="term" value="F:hydrolase activity"/>
    <property type="evidence" value="ECO:0007669"/>
    <property type="project" value="UniProtKB-KW"/>
</dbReference>
<dbReference type="PANTHER" id="PTHR11203:SF37">
    <property type="entry name" value="INTEGRATOR COMPLEX SUBUNIT 11"/>
    <property type="match status" value="1"/>
</dbReference>
<dbReference type="Gene3D" id="3.60.15.10">
    <property type="entry name" value="Ribonuclease Z/Hydroxyacylglutathione hydrolase-like"/>
    <property type="match status" value="1"/>
</dbReference>
<dbReference type="SMART" id="SM01027">
    <property type="entry name" value="Beta-Casp"/>
    <property type="match status" value="1"/>
</dbReference>
<dbReference type="GO" id="GO:0004521">
    <property type="term" value="F:RNA endonuclease activity"/>
    <property type="evidence" value="ECO:0007669"/>
    <property type="project" value="TreeGrafter"/>
</dbReference>
<evidence type="ECO:0000259" key="3">
    <source>
        <dbReference type="SMART" id="SM01027"/>
    </source>
</evidence>